<dbReference type="Proteomes" id="UP000070687">
    <property type="component" value="Unassembled WGS sequence"/>
</dbReference>
<dbReference type="AlphaFoldDB" id="A0A133P2T7"/>
<dbReference type="PATRIC" id="fig|2702.100.peg.117"/>
<accession>A0A133P2T7</accession>
<protein>
    <submittedName>
        <fullName evidence="1">Uncharacterized protein</fullName>
    </submittedName>
</protein>
<reference evidence="1 2" key="1">
    <citation type="submission" date="2016-01" db="EMBL/GenBank/DDBJ databases">
        <authorList>
            <person name="Oliw E.H."/>
        </authorList>
    </citation>
    <scope>NUCLEOTIDE SEQUENCE [LARGE SCALE GENOMIC DNA]</scope>
    <source>
        <strain evidence="1 2">PSS_7772B</strain>
    </source>
</reference>
<proteinExistence type="predicted"/>
<evidence type="ECO:0000313" key="1">
    <source>
        <dbReference type="EMBL" id="KXA22898.1"/>
    </source>
</evidence>
<name>A0A133P2T7_GARVA</name>
<comment type="caution">
    <text evidence="1">The sequence shown here is derived from an EMBL/GenBank/DDBJ whole genome shotgun (WGS) entry which is preliminary data.</text>
</comment>
<gene>
    <name evidence="1" type="ORF">HMPREF3208_00128</name>
</gene>
<organism evidence="1 2">
    <name type="scientific">Gardnerella vaginalis</name>
    <dbReference type="NCBI Taxonomy" id="2702"/>
    <lineage>
        <taxon>Bacteria</taxon>
        <taxon>Bacillati</taxon>
        <taxon>Actinomycetota</taxon>
        <taxon>Actinomycetes</taxon>
        <taxon>Bifidobacteriales</taxon>
        <taxon>Bifidobacteriaceae</taxon>
        <taxon>Gardnerella</taxon>
    </lineage>
</organism>
<dbReference type="EMBL" id="LRQB01000005">
    <property type="protein sequence ID" value="KXA22898.1"/>
    <property type="molecule type" value="Genomic_DNA"/>
</dbReference>
<evidence type="ECO:0000313" key="2">
    <source>
        <dbReference type="Proteomes" id="UP000070687"/>
    </source>
</evidence>
<sequence length="80" mass="8656">MNQKMMRIHQTIILSEVVVHTEQDLRVLALALAPALVLAPAPALALVLAPALAPVVAALHLPNHYSQRTMKSVSFLSLLQ</sequence>